<feature type="transmembrane region" description="Helical" evidence="9">
    <location>
        <begin position="260"/>
        <end position="289"/>
    </location>
</feature>
<evidence type="ECO:0000313" key="11">
    <source>
        <dbReference type="EMBL" id="SFF03050.1"/>
    </source>
</evidence>
<dbReference type="InterPro" id="IPR050879">
    <property type="entry name" value="Acyltransferase_3"/>
</dbReference>
<dbReference type="RefSeq" id="WP_177191297.1">
    <property type="nucleotide sequence ID" value="NZ_BNAN01000002.1"/>
</dbReference>
<dbReference type="PANTHER" id="PTHR23028">
    <property type="entry name" value="ACETYLTRANSFERASE"/>
    <property type="match status" value="1"/>
</dbReference>
<feature type="domain" description="Acyltransferase 3" evidence="10">
    <location>
        <begin position="9"/>
        <end position="347"/>
    </location>
</feature>
<evidence type="ECO:0000256" key="7">
    <source>
        <dbReference type="ARBA" id="ARBA00023315"/>
    </source>
</evidence>
<dbReference type="InterPro" id="IPR036514">
    <property type="entry name" value="SGNH_hydro_sf"/>
</dbReference>
<feature type="transmembrane region" description="Helical" evidence="9">
    <location>
        <begin position="385"/>
        <end position="406"/>
    </location>
</feature>
<dbReference type="AlphaFoldDB" id="A0A1I2FEP3"/>
<feature type="transmembrane region" description="Helical" evidence="9">
    <location>
        <begin position="145"/>
        <end position="161"/>
    </location>
</feature>
<evidence type="ECO:0000256" key="3">
    <source>
        <dbReference type="ARBA" id="ARBA00022679"/>
    </source>
</evidence>
<evidence type="ECO:0000256" key="8">
    <source>
        <dbReference type="SAM" id="MobiDB-lite"/>
    </source>
</evidence>
<keyword evidence="7 11" id="KW-0012">Acyltransferase</keyword>
<dbReference type="GO" id="GO:0016787">
    <property type="term" value="F:hydrolase activity"/>
    <property type="evidence" value="ECO:0007669"/>
    <property type="project" value="UniProtKB-KW"/>
</dbReference>
<name>A0A1I2FEP3_9MICO</name>
<accession>A0A1I2FEP3</accession>
<keyword evidence="4 9" id="KW-0812">Transmembrane</keyword>
<evidence type="ECO:0000256" key="9">
    <source>
        <dbReference type="SAM" id="Phobius"/>
    </source>
</evidence>
<gene>
    <name evidence="11" type="ORF">SAMN04488035_1252</name>
</gene>
<feature type="transmembrane region" description="Helical" evidence="9">
    <location>
        <begin position="76"/>
        <end position="94"/>
    </location>
</feature>
<keyword evidence="6 9" id="KW-0472">Membrane</keyword>
<protein>
    <submittedName>
        <fullName evidence="11">Peptidoglycan/LPS O-acetylase OafA/YrhL, contains acyltransferase and SGNH-hydrolase domains</fullName>
    </submittedName>
</protein>
<keyword evidence="2" id="KW-1003">Cell membrane</keyword>
<dbReference type="GO" id="GO:0005886">
    <property type="term" value="C:plasma membrane"/>
    <property type="evidence" value="ECO:0007669"/>
    <property type="project" value="UniProtKB-SubCell"/>
</dbReference>
<dbReference type="Gene3D" id="3.40.50.1110">
    <property type="entry name" value="SGNH hydrolase"/>
    <property type="match status" value="1"/>
</dbReference>
<feature type="transmembrane region" description="Helical" evidence="9">
    <location>
        <begin position="301"/>
        <end position="318"/>
    </location>
</feature>
<dbReference type="Pfam" id="PF01757">
    <property type="entry name" value="Acyl_transf_3"/>
    <property type="match status" value="1"/>
</dbReference>
<evidence type="ECO:0000256" key="1">
    <source>
        <dbReference type="ARBA" id="ARBA00004651"/>
    </source>
</evidence>
<dbReference type="Proteomes" id="UP000198520">
    <property type="component" value="Unassembled WGS sequence"/>
</dbReference>
<dbReference type="PANTHER" id="PTHR23028:SF53">
    <property type="entry name" value="ACYL_TRANSF_3 DOMAIN-CONTAINING PROTEIN"/>
    <property type="match status" value="1"/>
</dbReference>
<feature type="transmembrane region" description="Helical" evidence="9">
    <location>
        <begin position="330"/>
        <end position="350"/>
    </location>
</feature>
<feature type="region of interest" description="Disordered" evidence="8">
    <location>
        <begin position="426"/>
        <end position="506"/>
    </location>
</feature>
<proteinExistence type="predicted"/>
<reference evidence="12" key="1">
    <citation type="submission" date="2016-10" db="EMBL/GenBank/DDBJ databases">
        <authorList>
            <person name="Varghese N."/>
            <person name="Submissions S."/>
        </authorList>
    </citation>
    <scope>NUCLEOTIDE SEQUENCE [LARGE SCALE GENOMIC DNA]</scope>
    <source>
        <strain evidence="12">DSM 19083</strain>
    </source>
</reference>
<comment type="subcellular location">
    <subcellularLocation>
        <location evidence="1">Cell membrane</location>
        <topology evidence="1">Multi-pass membrane protein</topology>
    </subcellularLocation>
</comment>
<keyword evidence="11" id="KW-0378">Hydrolase</keyword>
<feature type="transmembrane region" description="Helical" evidence="9">
    <location>
        <begin position="236"/>
        <end position="254"/>
    </location>
</feature>
<feature type="compositionally biased region" description="Low complexity" evidence="8">
    <location>
        <begin position="483"/>
        <end position="504"/>
    </location>
</feature>
<dbReference type="InterPro" id="IPR002656">
    <property type="entry name" value="Acyl_transf_3_dom"/>
</dbReference>
<keyword evidence="3 11" id="KW-0808">Transferase</keyword>
<feature type="transmembrane region" description="Helical" evidence="9">
    <location>
        <begin position="193"/>
        <end position="215"/>
    </location>
</feature>
<dbReference type="EMBL" id="FONZ01000002">
    <property type="protein sequence ID" value="SFF03050.1"/>
    <property type="molecule type" value="Genomic_DNA"/>
</dbReference>
<evidence type="ECO:0000256" key="2">
    <source>
        <dbReference type="ARBA" id="ARBA00022475"/>
    </source>
</evidence>
<sequence>MSSRPAHIPALDGVRAVAILMVVAFHLAPLAVPGGFIGVDVFFVLSGYLITAGLLREHAGGGVSFRAFWERRIRRLLPALALVVLACTSAALVVGGDLLVDVDRQVLGAATFSSNWLAITGGDSYFAALAPQLFANLWSLAVEEQFYLVWPLLLVALLAVLRRRWAAGAAAAIAGLSAGAMALGFRADADPTAVYYATHTHVFGLMVGAVVAFVAARWTWAPASRGIGWVRRGAPWALGALLLAAAALPWESAVTYRGGLLAVSVAAAVVVLALVTPGAAPGLLVRALATPPAVWVGRRSYGMYLWHWPILVLLTQMFAPQYRDGSGVPFVWTTTIVLTVALSAASYRWVERPVVELGWRGAARALRAWALPVAPGERGPLHPRAVAVAAGLVVTVSMTTAAAAIAPRESATERQILAGQALVIEGDEEDEESDERPATEPPTTVPPAPSSPPAAPDPTPEAVVAVPEAEATPSPQASPPEAPSVDAAAPDAPAAEQEPAAPVDGRQVTVIGDSVTLASAAALAEALPKARIDADVARPMADAPALLKKLERKGKLRDVVVLSLATNSTLTDKQMDDVMSVVGPERQVVLVNGFAERRWIRGTNKELARAAERYPNVAVADWAGTIKKHTDELAGDGIHPSEAGARRYARLVHDACVEAAARL</sequence>
<feature type="transmembrane region" description="Helical" evidence="9">
    <location>
        <begin position="168"/>
        <end position="187"/>
    </location>
</feature>
<dbReference type="GO" id="GO:0016747">
    <property type="term" value="F:acyltransferase activity, transferring groups other than amino-acyl groups"/>
    <property type="evidence" value="ECO:0007669"/>
    <property type="project" value="InterPro"/>
</dbReference>
<evidence type="ECO:0000313" key="12">
    <source>
        <dbReference type="Proteomes" id="UP000198520"/>
    </source>
</evidence>
<dbReference type="GO" id="GO:0009103">
    <property type="term" value="P:lipopolysaccharide biosynthetic process"/>
    <property type="evidence" value="ECO:0007669"/>
    <property type="project" value="TreeGrafter"/>
</dbReference>
<feature type="compositionally biased region" description="Pro residues" evidence="8">
    <location>
        <begin position="439"/>
        <end position="459"/>
    </location>
</feature>
<evidence type="ECO:0000259" key="10">
    <source>
        <dbReference type="Pfam" id="PF01757"/>
    </source>
</evidence>
<evidence type="ECO:0000256" key="6">
    <source>
        <dbReference type="ARBA" id="ARBA00023136"/>
    </source>
</evidence>
<dbReference type="STRING" id="285351.SAMN04488035_1252"/>
<organism evidence="11 12">
    <name type="scientific">Flavimobilis marinus</name>
    <dbReference type="NCBI Taxonomy" id="285351"/>
    <lineage>
        <taxon>Bacteria</taxon>
        <taxon>Bacillati</taxon>
        <taxon>Actinomycetota</taxon>
        <taxon>Actinomycetes</taxon>
        <taxon>Micrococcales</taxon>
        <taxon>Jonesiaceae</taxon>
        <taxon>Flavimobilis</taxon>
    </lineage>
</organism>
<evidence type="ECO:0000256" key="4">
    <source>
        <dbReference type="ARBA" id="ARBA00022692"/>
    </source>
</evidence>
<dbReference type="SUPFAM" id="SSF52266">
    <property type="entry name" value="SGNH hydrolase"/>
    <property type="match status" value="1"/>
</dbReference>
<feature type="compositionally biased region" description="Low complexity" evidence="8">
    <location>
        <begin position="460"/>
        <end position="475"/>
    </location>
</feature>
<keyword evidence="5 9" id="KW-1133">Transmembrane helix</keyword>
<keyword evidence="12" id="KW-1185">Reference proteome</keyword>
<feature type="transmembrane region" description="Helical" evidence="9">
    <location>
        <begin position="12"/>
        <end position="30"/>
    </location>
</feature>
<feature type="transmembrane region" description="Helical" evidence="9">
    <location>
        <begin position="36"/>
        <end position="55"/>
    </location>
</feature>
<evidence type="ECO:0000256" key="5">
    <source>
        <dbReference type="ARBA" id="ARBA00022989"/>
    </source>
</evidence>